<dbReference type="AlphaFoldDB" id="A0A010RNH8"/>
<dbReference type="EMBL" id="AFOY02000015">
    <property type="protein sequence ID" value="EXF94066.1"/>
    <property type="molecule type" value="Genomic_DNA"/>
</dbReference>
<reference evidence="1 2" key="1">
    <citation type="journal article" date="2011" name="J. Bacteriol.">
        <title>Draft genome sequence of the polycyclic aromatic hydrocarbon-degrading, genetically engineered bioluminescent bioreporter Pseudomonas fluorescens HK44.</title>
        <authorList>
            <person name="Chauhan A."/>
            <person name="Layton A.C."/>
            <person name="Williams D.E."/>
            <person name="Smartt A.E."/>
            <person name="Ripp S."/>
            <person name="Karpinets T.V."/>
            <person name="Brown S.D."/>
            <person name="Sayler G.S."/>
        </authorList>
    </citation>
    <scope>NUCLEOTIDE SEQUENCE [LARGE SCALE GENOMIC DNA]</scope>
    <source>
        <strain evidence="1 2">HK44</strain>
    </source>
</reference>
<organism evidence="1 2">
    <name type="scientific">Pseudomonas fluorescens HK44</name>
    <dbReference type="NCBI Taxonomy" id="1042209"/>
    <lineage>
        <taxon>Bacteria</taxon>
        <taxon>Pseudomonadati</taxon>
        <taxon>Pseudomonadota</taxon>
        <taxon>Gammaproteobacteria</taxon>
        <taxon>Pseudomonadales</taxon>
        <taxon>Pseudomonadaceae</taxon>
        <taxon>Pseudomonas</taxon>
    </lineage>
</organism>
<evidence type="ECO:0000313" key="1">
    <source>
        <dbReference type="EMBL" id="EXF94066.1"/>
    </source>
</evidence>
<protein>
    <submittedName>
        <fullName evidence="1">Uncharacterized protein</fullName>
    </submittedName>
</protein>
<dbReference type="HOGENOM" id="CLU_3390908_0_0_6"/>
<sequence>MCLQGSVIDVLFYAVVDLAGLELIVWRHLIAD</sequence>
<dbReference type="Proteomes" id="UP000022611">
    <property type="component" value="Unassembled WGS sequence"/>
</dbReference>
<name>A0A010RNH8_PSEFL</name>
<proteinExistence type="predicted"/>
<gene>
    <name evidence="1" type="ORF">HK44_003680</name>
</gene>
<comment type="caution">
    <text evidence="1">The sequence shown here is derived from an EMBL/GenBank/DDBJ whole genome shotgun (WGS) entry which is preliminary data.</text>
</comment>
<evidence type="ECO:0000313" key="2">
    <source>
        <dbReference type="Proteomes" id="UP000022611"/>
    </source>
</evidence>
<accession>A0A010RNH8</accession>